<feature type="compositionally biased region" description="Low complexity" evidence="1">
    <location>
        <begin position="28"/>
        <end position="39"/>
    </location>
</feature>
<dbReference type="Proteomes" id="UP000784294">
    <property type="component" value="Unassembled WGS sequence"/>
</dbReference>
<keyword evidence="3" id="KW-1185">Reference proteome</keyword>
<feature type="region of interest" description="Disordered" evidence="1">
    <location>
        <begin position="28"/>
        <end position="48"/>
    </location>
</feature>
<sequence length="48" mass="5088">MHVCSIEEAAERVFFISAREALLMRLKSGGNSSNQIGSGATSPRGAYS</sequence>
<evidence type="ECO:0000313" key="2">
    <source>
        <dbReference type="EMBL" id="VEL32372.1"/>
    </source>
</evidence>
<name>A0A3S5CM71_9PLAT</name>
<dbReference type="AlphaFoldDB" id="A0A3S5CM71"/>
<accession>A0A3S5CM71</accession>
<reference evidence="2" key="1">
    <citation type="submission" date="2018-11" db="EMBL/GenBank/DDBJ databases">
        <authorList>
            <consortium name="Pathogen Informatics"/>
        </authorList>
    </citation>
    <scope>NUCLEOTIDE SEQUENCE</scope>
</reference>
<dbReference type="EMBL" id="CAAALY010133563">
    <property type="protein sequence ID" value="VEL32372.1"/>
    <property type="molecule type" value="Genomic_DNA"/>
</dbReference>
<comment type="caution">
    <text evidence="2">The sequence shown here is derived from an EMBL/GenBank/DDBJ whole genome shotgun (WGS) entry which is preliminary data.</text>
</comment>
<evidence type="ECO:0000313" key="3">
    <source>
        <dbReference type="Proteomes" id="UP000784294"/>
    </source>
</evidence>
<protein>
    <submittedName>
        <fullName evidence="2">Uncharacterized protein</fullName>
    </submittedName>
</protein>
<evidence type="ECO:0000256" key="1">
    <source>
        <dbReference type="SAM" id="MobiDB-lite"/>
    </source>
</evidence>
<proteinExistence type="predicted"/>
<organism evidence="2 3">
    <name type="scientific">Protopolystoma xenopodis</name>
    <dbReference type="NCBI Taxonomy" id="117903"/>
    <lineage>
        <taxon>Eukaryota</taxon>
        <taxon>Metazoa</taxon>
        <taxon>Spiralia</taxon>
        <taxon>Lophotrochozoa</taxon>
        <taxon>Platyhelminthes</taxon>
        <taxon>Monogenea</taxon>
        <taxon>Polyopisthocotylea</taxon>
        <taxon>Polystomatidea</taxon>
        <taxon>Polystomatidae</taxon>
        <taxon>Protopolystoma</taxon>
    </lineage>
</organism>
<gene>
    <name evidence="2" type="ORF">PXEA_LOCUS25812</name>
</gene>